<feature type="compositionally biased region" description="Acidic residues" evidence="2">
    <location>
        <begin position="362"/>
        <end position="372"/>
    </location>
</feature>
<dbReference type="GO" id="GO:0016020">
    <property type="term" value="C:membrane"/>
    <property type="evidence" value="ECO:0007669"/>
    <property type="project" value="TreeGrafter"/>
</dbReference>
<evidence type="ECO:0000256" key="2">
    <source>
        <dbReference type="SAM" id="MobiDB-lite"/>
    </source>
</evidence>
<dbReference type="PANTHER" id="PTHR16528">
    <property type="entry name" value="GOLGI-ASSOCIATED PDZ AND COILED-COIL MOTIF-CONTAINING"/>
    <property type="match status" value="1"/>
</dbReference>
<feature type="coiled-coil region" evidence="1">
    <location>
        <begin position="140"/>
        <end position="167"/>
    </location>
</feature>
<dbReference type="InterPro" id="IPR036034">
    <property type="entry name" value="PDZ_sf"/>
</dbReference>
<dbReference type="Gene3D" id="2.30.42.10">
    <property type="match status" value="1"/>
</dbReference>
<evidence type="ECO:0000259" key="3">
    <source>
        <dbReference type="PROSITE" id="PS50106"/>
    </source>
</evidence>
<sequence>MSIAAGSMFKWLDLLEKEFDRSFVQLDLLLGEVEDENKQVTNEGRDKLGVISSCFSQLCHKAQTLAQMNCKLEAEVVNLQTDYFTSSSKTKTENEENEKLVLQLHEAQLKNAKSEGVPVDELHAKISSELEEWKIDRQALNRAQLSAALFEEENQKLHREILTLQDDLFGARLASKYLDKELAGRIQQIQLLGREIKNNDYERLWNQLEAEIHLHRHKTVIRACQATLGDGPASLHGAVPGAVGVIRRVVINKHEKDGLGLAIVGGKQLGTPILISEIYAGKAASQSRNVYVGDAILSVNGIDLRNLKHNDAVKILTDQEGQVELELLYISPEEGASKLTRLESHDVSTSMGPSAMKKLTAEDADELPEVPQDEPPSYELCDPEQIGEASLALTNDPEVESLKSETLALESLRSEIESHSDK</sequence>
<dbReference type="GO" id="GO:0044325">
    <property type="term" value="F:transmembrane transporter binding"/>
    <property type="evidence" value="ECO:0007669"/>
    <property type="project" value="TreeGrafter"/>
</dbReference>
<accession>E4Y5P8</accession>
<dbReference type="PROSITE" id="PS50106">
    <property type="entry name" value="PDZ"/>
    <property type="match status" value="1"/>
</dbReference>
<evidence type="ECO:0000256" key="1">
    <source>
        <dbReference type="SAM" id="Coils"/>
    </source>
</evidence>
<organism evidence="4">
    <name type="scientific">Oikopleura dioica</name>
    <name type="common">Tunicate</name>
    <dbReference type="NCBI Taxonomy" id="34765"/>
    <lineage>
        <taxon>Eukaryota</taxon>
        <taxon>Metazoa</taxon>
        <taxon>Chordata</taxon>
        <taxon>Tunicata</taxon>
        <taxon>Appendicularia</taxon>
        <taxon>Copelata</taxon>
        <taxon>Oikopleuridae</taxon>
        <taxon>Oikopleura</taxon>
    </lineage>
</organism>
<reference evidence="4" key="1">
    <citation type="journal article" date="2010" name="Science">
        <title>Plasticity of animal genome architecture unmasked by rapid evolution of a pelagic tunicate.</title>
        <authorList>
            <person name="Denoeud F."/>
            <person name="Henriet S."/>
            <person name="Mungpakdee S."/>
            <person name="Aury J.M."/>
            <person name="Da Silva C."/>
            <person name="Brinkmann H."/>
            <person name="Mikhaleva J."/>
            <person name="Olsen L.C."/>
            <person name="Jubin C."/>
            <person name="Canestro C."/>
            <person name="Bouquet J.M."/>
            <person name="Danks G."/>
            <person name="Poulain J."/>
            <person name="Campsteijn C."/>
            <person name="Adamski M."/>
            <person name="Cross I."/>
            <person name="Yadetie F."/>
            <person name="Muffato M."/>
            <person name="Louis A."/>
            <person name="Butcher S."/>
            <person name="Tsagkogeorga G."/>
            <person name="Konrad A."/>
            <person name="Singh S."/>
            <person name="Jensen M.F."/>
            <person name="Cong E.H."/>
            <person name="Eikeseth-Otteraa H."/>
            <person name="Noel B."/>
            <person name="Anthouard V."/>
            <person name="Porcel B.M."/>
            <person name="Kachouri-Lafond R."/>
            <person name="Nishino A."/>
            <person name="Ugolini M."/>
            <person name="Chourrout P."/>
            <person name="Nishida H."/>
            <person name="Aasland R."/>
            <person name="Huzurbazar S."/>
            <person name="Westhof E."/>
            <person name="Delsuc F."/>
            <person name="Lehrach H."/>
            <person name="Reinhardt R."/>
            <person name="Weissenbach J."/>
            <person name="Roy S.W."/>
            <person name="Artiguenave F."/>
            <person name="Postlethwait J.H."/>
            <person name="Manak J.R."/>
            <person name="Thompson E.M."/>
            <person name="Jaillon O."/>
            <person name="Du Pasquier L."/>
            <person name="Boudinot P."/>
            <person name="Liberles D.A."/>
            <person name="Volff J.N."/>
            <person name="Philippe H."/>
            <person name="Lenhard B."/>
            <person name="Roest Crollius H."/>
            <person name="Wincker P."/>
            <person name="Chourrout D."/>
        </authorList>
    </citation>
    <scope>NUCLEOTIDE SEQUENCE [LARGE SCALE GENOMIC DNA]</scope>
</reference>
<feature type="domain" description="PDZ" evidence="3">
    <location>
        <begin position="248"/>
        <end position="331"/>
    </location>
</feature>
<keyword evidence="1" id="KW-0175">Coiled coil</keyword>
<protein>
    <recommendedName>
        <fullName evidence="3">PDZ domain-containing protein</fullName>
    </recommendedName>
</protein>
<name>E4Y5P8_OIKDI</name>
<dbReference type="GO" id="GO:2000009">
    <property type="term" value="P:negative regulation of protein localization to cell surface"/>
    <property type="evidence" value="ECO:0007669"/>
    <property type="project" value="TreeGrafter"/>
</dbReference>
<dbReference type="InterPro" id="IPR038879">
    <property type="entry name" value="GOPC"/>
</dbReference>
<dbReference type="EMBL" id="FN654288">
    <property type="protein sequence ID" value="CBY30948.1"/>
    <property type="molecule type" value="Genomic_DNA"/>
</dbReference>
<dbReference type="SUPFAM" id="SSF50156">
    <property type="entry name" value="PDZ domain-like"/>
    <property type="match status" value="1"/>
</dbReference>
<dbReference type="AlphaFoldDB" id="E4Y5P8"/>
<dbReference type="PANTHER" id="PTHR16528:SF2">
    <property type="entry name" value="GOLGI-ASSOCIATED PDZ AND COILED-COIL MOTIF-CONTAINING PROTEIN"/>
    <property type="match status" value="1"/>
</dbReference>
<feature type="region of interest" description="Disordered" evidence="2">
    <location>
        <begin position="362"/>
        <end position="388"/>
    </location>
</feature>
<dbReference type="InterPro" id="IPR001478">
    <property type="entry name" value="PDZ"/>
</dbReference>
<dbReference type="GO" id="GO:0030140">
    <property type="term" value="C:trans-Golgi network transport vesicle"/>
    <property type="evidence" value="ECO:0007669"/>
    <property type="project" value="TreeGrafter"/>
</dbReference>
<gene>
    <name evidence="4" type="ORF">GSOID_T00018895001</name>
</gene>
<dbReference type="SMART" id="SM00228">
    <property type="entry name" value="PDZ"/>
    <property type="match status" value="1"/>
</dbReference>
<evidence type="ECO:0000313" key="4">
    <source>
        <dbReference type="EMBL" id="CBY30948.1"/>
    </source>
</evidence>
<proteinExistence type="predicted"/>
<dbReference type="Proteomes" id="UP000011014">
    <property type="component" value="Unassembled WGS sequence"/>
</dbReference>
<dbReference type="Pfam" id="PF00595">
    <property type="entry name" value="PDZ"/>
    <property type="match status" value="1"/>
</dbReference>
<dbReference type="GO" id="GO:0005794">
    <property type="term" value="C:Golgi apparatus"/>
    <property type="evidence" value="ECO:0007669"/>
    <property type="project" value="InterPro"/>
</dbReference>